<reference evidence="2" key="1">
    <citation type="journal article" date="2011" name="Environ. Microbiol.">
        <title>Time-series analyses of Monterey Bay coastal microbial picoplankton using a 'genome proxy' microarray.</title>
        <authorList>
            <person name="Rich V.I."/>
            <person name="Pham V.D."/>
            <person name="Eppley J."/>
            <person name="Shi Y."/>
            <person name="DeLong E.F."/>
        </authorList>
    </citation>
    <scope>NUCLEOTIDE SEQUENCE</scope>
</reference>
<accession>E0XW07</accession>
<feature type="domain" description="T6SS Phospholipase effector Tle1-like catalytic" evidence="1">
    <location>
        <begin position="9"/>
        <end position="112"/>
    </location>
</feature>
<dbReference type="InterPro" id="IPR018712">
    <property type="entry name" value="Tle1-like_cat"/>
</dbReference>
<evidence type="ECO:0000259" key="1">
    <source>
        <dbReference type="Pfam" id="PF09994"/>
    </source>
</evidence>
<protein>
    <recommendedName>
        <fullName evidence="1">T6SS Phospholipase effector Tle1-like catalytic domain-containing protein</fullName>
    </recommendedName>
</protein>
<organism evidence="2">
    <name type="scientific">uncultured Oceanospirillales bacterium HF4000_23O15</name>
    <dbReference type="NCBI Taxonomy" id="710746"/>
    <lineage>
        <taxon>Bacteria</taxon>
        <taxon>Pseudomonadati</taxon>
        <taxon>Pseudomonadota</taxon>
        <taxon>Gammaproteobacteria</taxon>
        <taxon>Oceanospirillales</taxon>
        <taxon>environmental samples</taxon>
    </lineage>
</organism>
<dbReference type="PANTHER" id="PTHR33840">
    <property type="match status" value="1"/>
</dbReference>
<evidence type="ECO:0000313" key="2">
    <source>
        <dbReference type="EMBL" id="ADI18598.1"/>
    </source>
</evidence>
<dbReference type="Pfam" id="PF09994">
    <property type="entry name" value="T6SS_Tle1-like_cat"/>
    <property type="match status" value="1"/>
</dbReference>
<dbReference type="EMBL" id="GU474894">
    <property type="protein sequence ID" value="ADI18598.1"/>
    <property type="molecule type" value="Genomic_DNA"/>
</dbReference>
<name>E0XW07_9GAMM</name>
<sequence>MYKKYSKISTIREVAVAVRFLGIFDTVGAFCIPVEIGFCFQKINLFKDLTVSANVKTVVHCVSIDENRKPFIPTLCNQARNVSEVWFAGVHAGIGGGYGHPQLGRIPLSYMLGRLDKTFSNNRVAFDKVKLSQMTDYNLGVDEFHLHYHGDGIVKKRRDIVVLKDGENSGNKPAIHSSVFNLMDSKKLILSTTFDGFAKIEAIRYMPKSITGLMGNFALIE</sequence>
<dbReference type="AlphaFoldDB" id="E0XW07"/>
<proteinExistence type="predicted"/>
<dbReference type="PANTHER" id="PTHR33840:SF1">
    <property type="entry name" value="TLE1 PHOSPHOLIPASE DOMAIN-CONTAINING PROTEIN"/>
    <property type="match status" value="1"/>
</dbReference>